<feature type="transmembrane region" description="Helical" evidence="9">
    <location>
        <begin position="138"/>
        <end position="164"/>
    </location>
</feature>
<evidence type="ECO:0000256" key="6">
    <source>
        <dbReference type="ARBA" id="ARBA00022692"/>
    </source>
</evidence>
<evidence type="ECO:0000256" key="5">
    <source>
        <dbReference type="ARBA" id="ARBA00022519"/>
    </source>
</evidence>
<dbReference type="GO" id="GO:0015920">
    <property type="term" value="P:lipopolysaccharide transport"/>
    <property type="evidence" value="ECO:0007669"/>
    <property type="project" value="TreeGrafter"/>
</dbReference>
<evidence type="ECO:0000256" key="2">
    <source>
        <dbReference type="ARBA" id="ARBA00007783"/>
    </source>
</evidence>
<keyword evidence="6 9" id="KW-0812">Transmembrane</keyword>
<evidence type="ECO:0000256" key="9">
    <source>
        <dbReference type="RuleBase" id="RU361157"/>
    </source>
</evidence>
<dbReference type="Proteomes" id="UP000782880">
    <property type="component" value="Unassembled WGS sequence"/>
</dbReference>
<organism evidence="11 12">
    <name type="scientific">Subdoligranulum variabile</name>
    <dbReference type="NCBI Taxonomy" id="214851"/>
    <lineage>
        <taxon>Bacteria</taxon>
        <taxon>Bacillati</taxon>
        <taxon>Bacillota</taxon>
        <taxon>Clostridia</taxon>
        <taxon>Eubacteriales</taxon>
        <taxon>Oscillospiraceae</taxon>
        <taxon>Subdoligranulum</taxon>
    </lineage>
</organism>
<dbReference type="PROSITE" id="PS51012">
    <property type="entry name" value="ABC_TM2"/>
    <property type="match status" value="1"/>
</dbReference>
<comment type="caution">
    <text evidence="11">The sequence shown here is derived from an EMBL/GenBank/DDBJ whole genome shotgun (WGS) entry which is preliminary data.</text>
</comment>
<evidence type="ECO:0000259" key="10">
    <source>
        <dbReference type="PROSITE" id="PS51012"/>
    </source>
</evidence>
<dbReference type="GO" id="GO:0140359">
    <property type="term" value="F:ABC-type transporter activity"/>
    <property type="evidence" value="ECO:0007669"/>
    <property type="project" value="InterPro"/>
</dbReference>
<keyword evidence="8 9" id="KW-0472">Membrane</keyword>
<comment type="similarity">
    <text evidence="2 9">Belongs to the ABC-2 integral membrane protein family.</text>
</comment>
<feature type="transmembrane region" description="Helical" evidence="9">
    <location>
        <begin position="171"/>
        <end position="189"/>
    </location>
</feature>
<dbReference type="InterPro" id="IPR047817">
    <property type="entry name" value="ABC2_TM_bact-type"/>
</dbReference>
<feature type="domain" description="ABC transmembrane type-2" evidence="10">
    <location>
        <begin position="33"/>
        <end position="253"/>
    </location>
</feature>
<dbReference type="GO" id="GO:0005886">
    <property type="term" value="C:plasma membrane"/>
    <property type="evidence" value="ECO:0007669"/>
    <property type="project" value="UniProtKB-SubCell"/>
</dbReference>
<feature type="transmembrane region" description="Helical" evidence="9">
    <location>
        <begin position="209"/>
        <end position="225"/>
    </location>
</feature>
<keyword evidence="5" id="KW-0997">Cell inner membrane</keyword>
<dbReference type="EMBL" id="DYVE01000231">
    <property type="protein sequence ID" value="HJG28748.1"/>
    <property type="molecule type" value="Genomic_DNA"/>
</dbReference>
<evidence type="ECO:0000256" key="8">
    <source>
        <dbReference type="ARBA" id="ARBA00023136"/>
    </source>
</evidence>
<dbReference type="AlphaFoldDB" id="A0A921IN23"/>
<comment type="subcellular location">
    <subcellularLocation>
        <location evidence="1">Cell inner membrane</location>
        <topology evidence="1">Multi-pass membrane protein</topology>
    </subcellularLocation>
    <subcellularLocation>
        <location evidence="9">Cell membrane</location>
        <topology evidence="9">Multi-pass membrane protein</topology>
    </subcellularLocation>
</comment>
<name>A0A921IN23_9FIRM</name>
<reference evidence="11" key="2">
    <citation type="submission" date="2021-09" db="EMBL/GenBank/DDBJ databases">
        <authorList>
            <person name="Gilroy R."/>
        </authorList>
    </citation>
    <scope>NUCLEOTIDE SEQUENCE</scope>
    <source>
        <strain evidence="11">ChiBcec21-2208</strain>
    </source>
</reference>
<evidence type="ECO:0000256" key="1">
    <source>
        <dbReference type="ARBA" id="ARBA00004429"/>
    </source>
</evidence>
<protein>
    <recommendedName>
        <fullName evidence="9">Transport permease protein</fullName>
    </recommendedName>
</protein>
<evidence type="ECO:0000313" key="12">
    <source>
        <dbReference type="Proteomes" id="UP000782880"/>
    </source>
</evidence>
<reference evidence="11" key="1">
    <citation type="journal article" date="2021" name="PeerJ">
        <title>Extensive microbial diversity within the chicken gut microbiome revealed by metagenomics and culture.</title>
        <authorList>
            <person name="Gilroy R."/>
            <person name="Ravi A."/>
            <person name="Getino M."/>
            <person name="Pursley I."/>
            <person name="Horton D.L."/>
            <person name="Alikhan N.F."/>
            <person name="Baker D."/>
            <person name="Gharbi K."/>
            <person name="Hall N."/>
            <person name="Watson M."/>
            <person name="Adriaenssens E.M."/>
            <person name="Foster-Nyarko E."/>
            <person name="Jarju S."/>
            <person name="Secka A."/>
            <person name="Antonio M."/>
            <person name="Oren A."/>
            <person name="Chaudhuri R.R."/>
            <person name="La Ragione R."/>
            <person name="Hildebrand F."/>
            <person name="Pallen M.J."/>
        </authorList>
    </citation>
    <scope>NUCLEOTIDE SEQUENCE</scope>
    <source>
        <strain evidence="11">ChiBcec21-2208</strain>
    </source>
</reference>
<evidence type="ECO:0000256" key="3">
    <source>
        <dbReference type="ARBA" id="ARBA00022448"/>
    </source>
</evidence>
<dbReference type="Pfam" id="PF01061">
    <property type="entry name" value="ABC2_membrane"/>
    <property type="match status" value="1"/>
</dbReference>
<dbReference type="PANTHER" id="PTHR30413">
    <property type="entry name" value="INNER MEMBRANE TRANSPORT PERMEASE"/>
    <property type="match status" value="1"/>
</dbReference>
<feature type="transmembrane region" description="Helical" evidence="9">
    <location>
        <begin position="35"/>
        <end position="57"/>
    </location>
</feature>
<proteinExistence type="inferred from homology"/>
<sequence length="261" mass="29947">MLKRFLADLRKYNYFCWYSAKTDLKAEVANSYLNWVWWILEPLCNMLVYTFVFGSVFGSNQQYYPVFIYSGLLMWNFFSRTVTYSIKCVRMNRDIVTKVYVPKFTLLISNMLLNGIKLAIALCILAAMMLVFQVPLTPMIFVAIFVYLIMFIFAFGCSTILLHFGVFIDDLGYAIAILINMMFFMSGVFNDIATTVAAPFGQILANLNPMAFFISSMRGALLYGIMPDLRVLLDWAIISIALCVVGVRTIYKYENSYVKVV</sequence>
<feature type="transmembrane region" description="Helical" evidence="9">
    <location>
        <begin position="104"/>
        <end position="132"/>
    </location>
</feature>
<feature type="transmembrane region" description="Helical" evidence="9">
    <location>
        <begin position="63"/>
        <end position="83"/>
    </location>
</feature>
<keyword evidence="4 9" id="KW-1003">Cell membrane</keyword>
<accession>A0A921IN23</accession>
<keyword evidence="3 9" id="KW-0813">Transport</keyword>
<evidence type="ECO:0000313" key="11">
    <source>
        <dbReference type="EMBL" id="HJG28748.1"/>
    </source>
</evidence>
<dbReference type="PANTHER" id="PTHR30413:SF8">
    <property type="entry name" value="TRANSPORT PERMEASE PROTEIN"/>
    <property type="match status" value="1"/>
</dbReference>
<evidence type="ECO:0000256" key="7">
    <source>
        <dbReference type="ARBA" id="ARBA00022989"/>
    </source>
</evidence>
<feature type="transmembrane region" description="Helical" evidence="9">
    <location>
        <begin position="232"/>
        <end position="251"/>
    </location>
</feature>
<gene>
    <name evidence="11" type="ORF">K8V20_08935</name>
</gene>
<keyword evidence="7 9" id="KW-1133">Transmembrane helix</keyword>
<dbReference type="InterPro" id="IPR013525">
    <property type="entry name" value="ABC2_TM"/>
</dbReference>
<evidence type="ECO:0000256" key="4">
    <source>
        <dbReference type="ARBA" id="ARBA00022475"/>
    </source>
</evidence>